<dbReference type="Gene3D" id="1.10.238.10">
    <property type="entry name" value="EF-hand"/>
    <property type="match status" value="1"/>
</dbReference>
<protein>
    <recommendedName>
        <fullName evidence="2">EF-hand domain-containing protein</fullName>
    </recommendedName>
</protein>
<evidence type="ECO:0000256" key="1">
    <source>
        <dbReference type="ARBA" id="ARBA00022837"/>
    </source>
</evidence>
<dbReference type="InterPro" id="IPR011992">
    <property type="entry name" value="EF-hand-dom_pair"/>
</dbReference>
<dbReference type="InterPro" id="IPR002048">
    <property type="entry name" value="EF_hand_dom"/>
</dbReference>
<dbReference type="SUPFAM" id="SSF47473">
    <property type="entry name" value="EF-hand"/>
    <property type="match status" value="1"/>
</dbReference>
<dbReference type="Pfam" id="PF00036">
    <property type="entry name" value="EF-hand_1"/>
    <property type="match status" value="1"/>
</dbReference>
<keyword evidence="4" id="KW-1185">Reference proteome</keyword>
<dbReference type="PROSITE" id="PS00018">
    <property type="entry name" value="EF_HAND_1"/>
    <property type="match status" value="2"/>
</dbReference>
<dbReference type="CDD" id="cd00051">
    <property type="entry name" value="EFh"/>
    <property type="match status" value="1"/>
</dbReference>
<dbReference type="SMART" id="SM00054">
    <property type="entry name" value="EFh"/>
    <property type="match status" value="2"/>
</dbReference>
<comment type="caution">
    <text evidence="3">The sequence shown here is derived from an EMBL/GenBank/DDBJ whole genome shotgun (WGS) entry which is preliminary data.</text>
</comment>
<feature type="domain" description="EF-hand" evidence="2">
    <location>
        <begin position="24"/>
        <end position="59"/>
    </location>
</feature>
<evidence type="ECO:0000313" key="3">
    <source>
        <dbReference type="EMBL" id="KAK3231393.1"/>
    </source>
</evidence>
<sequence length="100" mass="11280">MGKDKSCDKLCQRKFAQKGVPVPCTAEELRVAFWRYDTDRDGQLSRKELKEAFNYLGASIPGWRAHRALNHADKNGDGYISGKEVDELVNYAAKLGYVVN</sequence>
<evidence type="ECO:0000313" key="4">
    <source>
        <dbReference type="Proteomes" id="UP001281410"/>
    </source>
</evidence>
<proteinExistence type="predicted"/>
<name>A0AAE0B8N1_9ROSI</name>
<reference evidence="3" key="1">
    <citation type="journal article" date="2023" name="Plant J.">
        <title>Genome sequences and population genomics provide insights into the demographic history, inbreeding, and mutation load of two 'living fossil' tree species of Dipteronia.</title>
        <authorList>
            <person name="Feng Y."/>
            <person name="Comes H.P."/>
            <person name="Chen J."/>
            <person name="Zhu S."/>
            <person name="Lu R."/>
            <person name="Zhang X."/>
            <person name="Li P."/>
            <person name="Qiu J."/>
            <person name="Olsen K.M."/>
            <person name="Qiu Y."/>
        </authorList>
    </citation>
    <scope>NUCLEOTIDE SEQUENCE</scope>
    <source>
        <strain evidence="3">NBL</strain>
    </source>
</reference>
<dbReference type="Pfam" id="PF13202">
    <property type="entry name" value="EF-hand_5"/>
    <property type="match status" value="1"/>
</dbReference>
<dbReference type="Proteomes" id="UP001281410">
    <property type="component" value="Unassembled WGS sequence"/>
</dbReference>
<dbReference type="EMBL" id="JANJYJ010000001">
    <property type="protein sequence ID" value="KAK3231393.1"/>
    <property type="molecule type" value="Genomic_DNA"/>
</dbReference>
<dbReference type="GO" id="GO:0005509">
    <property type="term" value="F:calcium ion binding"/>
    <property type="evidence" value="ECO:0007669"/>
    <property type="project" value="InterPro"/>
</dbReference>
<feature type="domain" description="EF-hand" evidence="2">
    <location>
        <begin position="64"/>
        <end position="95"/>
    </location>
</feature>
<organism evidence="3 4">
    <name type="scientific">Dipteronia sinensis</name>
    <dbReference type="NCBI Taxonomy" id="43782"/>
    <lineage>
        <taxon>Eukaryota</taxon>
        <taxon>Viridiplantae</taxon>
        <taxon>Streptophyta</taxon>
        <taxon>Embryophyta</taxon>
        <taxon>Tracheophyta</taxon>
        <taxon>Spermatophyta</taxon>
        <taxon>Magnoliopsida</taxon>
        <taxon>eudicotyledons</taxon>
        <taxon>Gunneridae</taxon>
        <taxon>Pentapetalae</taxon>
        <taxon>rosids</taxon>
        <taxon>malvids</taxon>
        <taxon>Sapindales</taxon>
        <taxon>Sapindaceae</taxon>
        <taxon>Hippocastanoideae</taxon>
        <taxon>Acereae</taxon>
        <taxon>Dipteronia</taxon>
    </lineage>
</organism>
<keyword evidence="1" id="KW-0106">Calcium</keyword>
<dbReference type="AlphaFoldDB" id="A0AAE0B8N1"/>
<gene>
    <name evidence="3" type="ORF">Dsin_003274</name>
</gene>
<accession>A0AAE0B8N1</accession>
<dbReference type="InterPro" id="IPR018247">
    <property type="entry name" value="EF_Hand_1_Ca_BS"/>
</dbReference>
<evidence type="ECO:0000259" key="2">
    <source>
        <dbReference type="PROSITE" id="PS50222"/>
    </source>
</evidence>
<dbReference type="PROSITE" id="PS50222">
    <property type="entry name" value="EF_HAND_2"/>
    <property type="match status" value="2"/>
</dbReference>